<gene>
    <name evidence="1" type="ORF">LMTR13_29220</name>
</gene>
<dbReference type="AlphaFoldDB" id="A0A1B1ULG8"/>
<proteinExistence type="predicted"/>
<sequence>MAVMQSLLMVEPAVVVGDLPRRLFAAVDPDSAIPILMASHGSRPGQLKIWPSAATGYPAISRVD</sequence>
<organism evidence="1 2">
    <name type="scientific">Bradyrhizobium icense</name>
    <dbReference type="NCBI Taxonomy" id="1274631"/>
    <lineage>
        <taxon>Bacteria</taxon>
        <taxon>Pseudomonadati</taxon>
        <taxon>Pseudomonadota</taxon>
        <taxon>Alphaproteobacteria</taxon>
        <taxon>Hyphomicrobiales</taxon>
        <taxon>Nitrobacteraceae</taxon>
        <taxon>Bradyrhizobium</taxon>
    </lineage>
</organism>
<dbReference type="OrthoDB" id="9948971at2"/>
<reference evidence="1 2" key="1">
    <citation type="submission" date="2016-07" db="EMBL/GenBank/DDBJ databases">
        <title>Complete genome sequence of Bradyrhizobium icense LMTR 13T, a potential inoculant strain isolated from lima bean (Phaseolus lunatus) in Peru.</title>
        <authorList>
            <person name="Ormeno-Orrillo E."/>
            <person name="Duran D."/>
            <person name="Rogel M.A."/>
            <person name="Rey L."/>
            <person name="Imperial J."/>
            <person name="Ruiz-Argueso T."/>
            <person name="Martinez-Romero E."/>
        </authorList>
    </citation>
    <scope>NUCLEOTIDE SEQUENCE [LARGE SCALE GENOMIC DNA]</scope>
    <source>
        <strain evidence="1 2">LMTR 13</strain>
    </source>
</reference>
<keyword evidence="2" id="KW-1185">Reference proteome</keyword>
<dbReference type="EMBL" id="CP016428">
    <property type="protein sequence ID" value="ANW03619.1"/>
    <property type="molecule type" value="Genomic_DNA"/>
</dbReference>
<name>A0A1B1ULG8_9BRAD</name>
<dbReference type="KEGG" id="bic:LMTR13_29220"/>
<evidence type="ECO:0000313" key="2">
    <source>
        <dbReference type="Proteomes" id="UP000092839"/>
    </source>
</evidence>
<dbReference type="Proteomes" id="UP000092839">
    <property type="component" value="Chromosome"/>
</dbReference>
<protein>
    <submittedName>
        <fullName evidence="1">Uncharacterized protein</fullName>
    </submittedName>
</protein>
<dbReference type="RefSeq" id="WP_065730791.1">
    <property type="nucleotide sequence ID" value="NZ_CP016428.1"/>
</dbReference>
<accession>A0A1B1ULG8</accession>
<evidence type="ECO:0000313" key="1">
    <source>
        <dbReference type="EMBL" id="ANW03619.1"/>
    </source>
</evidence>